<evidence type="ECO:0000256" key="1">
    <source>
        <dbReference type="ARBA" id="ARBA00004123"/>
    </source>
</evidence>
<dbReference type="SMART" id="SM00432">
    <property type="entry name" value="MADS"/>
    <property type="match status" value="1"/>
</dbReference>
<dbReference type="Gene3D" id="3.40.1810.10">
    <property type="entry name" value="Transcription factor, MADS-box"/>
    <property type="match status" value="1"/>
</dbReference>
<dbReference type="SUPFAM" id="SSF55455">
    <property type="entry name" value="SRF-like"/>
    <property type="match status" value="1"/>
</dbReference>
<dbReference type="InterPro" id="IPR033897">
    <property type="entry name" value="SRF-like_MADS-box"/>
</dbReference>
<evidence type="ECO:0000256" key="2">
    <source>
        <dbReference type="ARBA" id="ARBA00023015"/>
    </source>
</evidence>
<evidence type="ECO:0000313" key="7">
    <source>
        <dbReference type="Proteomes" id="UP000694864"/>
    </source>
</evidence>
<gene>
    <name evidence="8" type="primary">LOC104709484</name>
</gene>
<evidence type="ECO:0000313" key="8">
    <source>
        <dbReference type="RefSeq" id="XP_010424393.1"/>
    </source>
</evidence>
<evidence type="ECO:0000256" key="4">
    <source>
        <dbReference type="ARBA" id="ARBA00023163"/>
    </source>
</evidence>
<keyword evidence="7" id="KW-1185">Reference proteome</keyword>
<sequence length="284" mass="32164">MASSSMLTKDKTTKLLSVRNRKCFKKQPSLSSVSKKTTNLSLREQTMFKKASELLILCDIEVCVTYYGHDGELIKTWPEDQSKVRDMVERFSKLNDRERRKKSTDFSLFLNKKTLKDKMTSLDIKDNRFSEKVLEMEASLESSLRVLQDKLLWLQNQTEPDQNPVVSSAGFFTTDPSLMSGVSKTEQDLSTPSLTQQHQSKVSVFLYNHDNGSFCQLPDSDSVSSFDPSMSTASLGAQGLCLRIYNTDLPMVFPPQIQIQTQTPPLVHFDQFAGLNNQNSVVFC</sequence>
<dbReference type="RefSeq" id="XP_010424393.1">
    <property type="nucleotide sequence ID" value="XM_010426091.1"/>
</dbReference>
<dbReference type="InterPro" id="IPR036879">
    <property type="entry name" value="TF_MADSbox_sf"/>
</dbReference>
<keyword evidence="2" id="KW-0805">Transcription regulation</keyword>
<keyword evidence="5" id="KW-0539">Nucleus</keyword>
<name>A0ABM0TCW1_CAMSA</name>
<dbReference type="InterPro" id="IPR002100">
    <property type="entry name" value="TF_MADSbox"/>
</dbReference>
<dbReference type="CDD" id="cd00266">
    <property type="entry name" value="MADS_SRF_like"/>
    <property type="match status" value="1"/>
</dbReference>
<organism evidence="7 8">
    <name type="scientific">Camelina sativa</name>
    <name type="common">False flax</name>
    <name type="synonym">Myagrum sativum</name>
    <dbReference type="NCBI Taxonomy" id="90675"/>
    <lineage>
        <taxon>Eukaryota</taxon>
        <taxon>Viridiplantae</taxon>
        <taxon>Streptophyta</taxon>
        <taxon>Embryophyta</taxon>
        <taxon>Tracheophyta</taxon>
        <taxon>Spermatophyta</taxon>
        <taxon>Magnoliopsida</taxon>
        <taxon>eudicotyledons</taxon>
        <taxon>Gunneridae</taxon>
        <taxon>Pentapetalae</taxon>
        <taxon>rosids</taxon>
        <taxon>malvids</taxon>
        <taxon>Brassicales</taxon>
        <taxon>Brassicaceae</taxon>
        <taxon>Camelineae</taxon>
        <taxon>Camelina</taxon>
    </lineage>
</organism>
<keyword evidence="4" id="KW-0804">Transcription</keyword>
<proteinExistence type="predicted"/>
<feature type="domain" description="MADS-box" evidence="6">
    <location>
        <begin position="30"/>
        <end position="80"/>
    </location>
</feature>
<accession>A0ABM0TCW1</accession>
<evidence type="ECO:0000256" key="3">
    <source>
        <dbReference type="ARBA" id="ARBA00023125"/>
    </source>
</evidence>
<dbReference type="PROSITE" id="PS50066">
    <property type="entry name" value="MADS_BOX_2"/>
    <property type="match status" value="1"/>
</dbReference>
<reference evidence="8" key="2">
    <citation type="submission" date="2025-08" db="UniProtKB">
        <authorList>
            <consortium name="RefSeq"/>
        </authorList>
    </citation>
    <scope>IDENTIFICATION</scope>
    <source>
        <tissue evidence="8">Leaf</tissue>
    </source>
</reference>
<protein>
    <submittedName>
        <fullName evidence="8">Agamous-like MADS-box protein AGL93</fullName>
    </submittedName>
</protein>
<reference evidence="7" key="1">
    <citation type="journal article" date="2014" name="Nat. Commun.">
        <title>The emerging biofuel crop Camelina sativa retains a highly undifferentiated hexaploid genome structure.</title>
        <authorList>
            <person name="Kagale S."/>
            <person name="Koh C."/>
            <person name="Nixon J."/>
            <person name="Bollina V."/>
            <person name="Clarke W.E."/>
            <person name="Tuteja R."/>
            <person name="Spillane C."/>
            <person name="Robinson S.J."/>
            <person name="Links M.G."/>
            <person name="Clarke C."/>
            <person name="Higgins E.E."/>
            <person name="Huebert T."/>
            <person name="Sharpe A.G."/>
            <person name="Parkin I.A."/>
        </authorList>
    </citation>
    <scope>NUCLEOTIDE SEQUENCE [LARGE SCALE GENOMIC DNA]</scope>
    <source>
        <strain evidence="7">cv. DH55</strain>
    </source>
</reference>
<comment type="subcellular location">
    <subcellularLocation>
        <location evidence="1">Nucleus</location>
    </subcellularLocation>
</comment>
<evidence type="ECO:0000259" key="6">
    <source>
        <dbReference type="PROSITE" id="PS50066"/>
    </source>
</evidence>
<dbReference type="GeneID" id="104709484"/>
<evidence type="ECO:0000256" key="5">
    <source>
        <dbReference type="ARBA" id="ARBA00023242"/>
    </source>
</evidence>
<keyword evidence="3" id="KW-0238">DNA-binding</keyword>
<dbReference type="Proteomes" id="UP000694864">
    <property type="component" value="Chromosome 8"/>
</dbReference>
<dbReference type="Pfam" id="PF00319">
    <property type="entry name" value="SRF-TF"/>
    <property type="match status" value="1"/>
</dbReference>